<dbReference type="PROSITE" id="PS00518">
    <property type="entry name" value="ZF_RING_1"/>
    <property type="match status" value="1"/>
</dbReference>
<keyword evidence="3" id="KW-0862">Zinc</keyword>
<feature type="compositionally biased region" description="Polar residues" evidence="5">
    <location>
        <begin position="139"/>
        <end position="149"/>
    </location>
</feature>
<dbReference type="Proteomes" id="UP001211907">
    <property type="component" value="Unassembled WGS sequence"/>
</dbReference>
<keyword evidence="2 4" id="KW-0863">Zinc-finger</keyword>
<dbReference type="InterPro" id="IPR017907">
    <property type="entry name" value="Znf_RING_CS"/>
</dbReference>
<evidence type="ECO:0000256" key="3">
    <source>
        <dbReference type="ARBA" id="ARBA00022833"/>
    </source>
</evidence>
<proteinExistence type="predicted"/>
<dbReference type="SUPFAM" id="SSF57850">
    <property type="entry name" value="RING/U-box"/>
    <property type="match status" value="1"/>
</dbReference>
<evidence type="ECO:0000256" key="2">
    <source>
        <dbReference type="ARBA" id="ARBA00022771"/>
    </source>
</evidence>
<organism evidence="7 8">
    <name type="scientific">Physocladia obscura</name>
    <dbReference type="NCBI Taxonomy" id="109957"/>
    <lineage>
        <taxon>Eukaryota</taxon>
        <taxon>Fungi</taxon>
        <taxon>Fungi incertae sedis</taxon>
        <taxon>Chytridiomycota</taxon>
        <taxon>Chytridiomycota incertae sedis</taxon>
        <taxon>Chytridiomycetes</taxon>
        <taxon>Chytridiales</taxon>
        <taxon>Chytriomycetaceae</taxon>
        <taxon>Physocladia</taxon>
    </lineage>
</organism>
<accession>A0AAD5T7Z9</accession>
<keyword evidence="1" id="KW-0479">Metal-binding</keyword>
<dbReference type="PROSITE" id="PS50089">
    <property type="entry name" value="ZF_RING_2"/>
    <property type="match status" value="1"/>
</dbReference>
<dbReference type="EMBL" id="JADGJH010000294">
    <property type="protein sequence ID" value="KAJ3131470.1"/>
    <property type="molecule type" value="Genomic_DNA"/>
</dbReference>
<gene>
    <name evidence="7" type="ORF">HK100_006331</name>
</gene>
<sequence length="307" mass="34246">MLKFESTTRCGLCKSYTTDSVCVKPCGHNFCRICIFEFIAVHEKHCPCALNPLTSFKPSNQKPAKSISYARSSRTVETCTILHDGILTEPTAITGDQDKPATTATGSKMFGFLSRTNPLKTVELQDEALSQPKLALESAPSSPVSQLESPQVGDKSCEPSIQSKSYWNMFGARTKSPVLMEHSDPLLACVTVEINLGFMKKFGKFCLLVEPQNQPISGKYRMSTDNGTEYLTTLRWEHDGTACKSRESLESTVSVSYIWDSPETHRIVKKLNSRFRTASTFELPTFRSAMRQSLPKFDLLTEQTLVQ</sequence>
<evidence type="ECO:0000256" key="5">
    <source>
        <dbReference type="SAM" id="MobiDB-lite"/>
    </source>
</evidence>
<reference evidence="7" key="1">
    <citation type="submission" date="2020-05" db="EMBL/GenBank/DDBJ databases">
        <title>Phylogenomic resolution of chytrid fungi.</title>
        <authorList>
            <person name="Stajich J.E."/>
            <person name="Amses K."/>
            <person name="Simmons R."/>
            <person name="Seto K."/>
            <person name="Myers J."/>
            <person name="Bonds A."/>
            <person name="Quandt C.A."/>
            <person name="Barry K."/>
            <person name="Liu P."/>
            <person name="Grigoriev I."/>
            <person name="Longcore J.E."/>
            <person name="James T.Y."/>
        </authorList>
    </citation>
    <scope>NUCLEOTIDE SEQUENCE</scope>
    <source>
        <strain evidence="7">JEL0513</strain>
    </source>
</reference>
<dbReference type="InterPro" id="IPR001841">
    <property type="entry name" value="Znf_RING"/>
</dbReference>
<evidence type="ECO:0000313" key="8">
    <source>
        <dbReference type="Proteomes" id="UP001211907"/>
    </source>
</evidence>
<evidence type="ECO:0000256" key="4">
    <source>
        <dbReference type="PROSITE-ProRule" id="PRU00175"/>
    </source>
</evidence>
<evidence type="ECO:0000313" key="7">
    <source>
        <dbReference type="EMBL" id="KAJ3131470.1"/>
    </source>
</evidence>
<dbReference type="Gene3D" id="3.30.40.10">
    <property type="entry name" value="Zinc/RING finger domain, C3HC4 (zinc finger)"/>
    <property type="match status" value="1"/>
</dbReference>
<comment type="caution">
    <text evidence="7">The sequence shown here is derived from an EMBL/GenBank/DDBJ whole genome shotgun (WGS) entry which is preliminary data.</text>
</comment>
<feature type="region of interest" description="Disordered" evidence="5">
    <location>
        <begin position="132"/>
        <end position="159"/>
    </location>
</feature>
<feature type="domain" description="RING-type" evidence="6">
    <location>
        <begin position="10"/>
        <end position="47"/>
    </location>
</feature>
<dbReference type="AlphaFoldDB" id="A0AAD5T7Z9"/>
<dbReference type="GO" id="GO:0008270">
    <property type="term" value="F:zinc ion binding"/>
    <property type="evidence" value="ECO:0007669"/>
    <property type="project" value="UniProtKB-KW"/>
</dbReference>
<evidence type="ECO:0000259" key="6">
    <source>
        <dbReference type="PROSITE" id="PS50089"/>
    </source>
</evidence>
<protein>
    <recommendedName>
        <fullName evidence="6">RING-type domain-containing protein</fullName>
    </recommendedName>
</protein>
<name>A0AAD5T7Z9_9FUNG</name>
<evidence type="ECO:0000256" key="1">
    <source>
        <dbReference type="ARBA" id="ARBA00022723"/>
    </source>
</evidence>
<feature type="non-terminal residue" evidence="7">
    <location>
        <position position="1"/>
    </location>
</feature>
<keyword evidence="8" id="KW-1185">Reference proteome</keyword>
<dbReference type="InterPro" id="IPR013083">
    <property type="entry name" value="Znf_RING/FYVE/PHD"/>
</dbReference>